<name>X1CTE2_9ZZZZ</name>
<gene>
    <name evidence="1" type="ORF">S01H4_43494</name>
</gene>
<dbReference type="Gene3D" id="1.20.120.1630">
    <property type="match status" value="1"/>
</dbReference>
<evidence type="ECO:0000313" key="1">
    <source>
        <dbReference type="EMBL" id="GAG99373.1"/>
    </source>
</evidence>
<reference evidence="1" key="1">
    <citation type="journal article" date="2014" name="Front. Microbiol.">
        <title>High frequency of phylogenetically diverse reductive dehalogenase-homologous genes in deep subseafloor sedimentary metagenomes.</title>
        <authorList>
            <person name="Kawai M."/>
            <person name="Futagami T."/>
            <person name="Toyoda A."/>
            <person name="Takaki Y."/>
            <person name="Nishi S."/>
            <person name="Hori S."/>
            <person name="Arai W."/>
            <person name="Tsubouchi T."/>
            <person name="Morono Y."/>
            <person name="Uchiyama I."/>
            <person name="Ito T."/>
            <person name="Fujiyama A."/>
            <person name="Inagaki F."/>
            <person name="Takami H."/>
        </authorList>
    </citation>
    <scope>NUCLEOTIDE SEQUENCE</scope>
    <source>
        <strain evidence="1">Expedition CK06-06</strain>
    </source>
</reference>
<organism evidence="1">
    <name type="scientific">marine sediment metagenome</name>
    <dbReference type="NCBI Taxonomy" id="412755"/>
    <lineage>
        <taxon>unclassified sequences</taxon>
        <taxon>metagenomes</taxon>
        <taxon>ecological metagenomes</taxon>
    </lineage>
</organism>
<proteinExistence type="predicted"/>
<protein>
    <submittedName>
        <fullName evidence="1">Uncharacterized protein</fullName>
    </submittedName>
</protein>
<feature type="non-terminal residue" evidence="1">
    <location>
        <position position="1"/>
    </location>
</feature>
<accession>X1CTE2</accession>
<dbReference type="EMBL" id="BART01024002">
    <property type="protein sequence ID" value="GAG99373.1"/>
    <property type="molecule type" value="Genomic_DNA"/>
</dbReference>
<sequence length="42" mass="5109">IIVNNIWVISEERECLAKYGNQYREYLDKIPRWIGKPKSRKT</sequence>
<dbReference type="AlphaFoldDB" id="X1CTE2"/>
<comment type="caution">
    <text evidence="1">The sequence shown here is derived from an EMBL/GenBank/DDBJ whole genome shotgun (WGS) entry which is preliminary data.</text>
</comment>